<keyword evidence="1" id="KW-0812">Transmembrane</keyword>
<dbReference type="Proteomes" id="UP001244564">
    <property type="component" value="Chromosome"/>
</dbReference>
<evidence type="ECO:0000313" key="3">
    <source>
        <dbReference type="Proteomes" id="UP001244564"/>
    </source>
</evidence>
<reference evidence="2 3" key="1">
    <citation type="submission" date="2023-04" db="EMBL/GenBank/DDBJ databases">
        <title>Genomic of Lysinibacillus capsici TSBLM.</title>
        <authorList>
            <person name="Hu X.S."/>
            <person name="Yu C.H."/>
        </authorList>
    </citation>
    <scope>NUCLEOTIDE SEQUENCE [LARGE SCALE GENOMIC DNA]</scope>
    <source>
        <strain evidence="2 3">TSBLM</strain>
    </source>
</reference>
<keyword evidence="1" id="KW-1133">Transmembrane helix</keyword>
<protein>
    <submittedName>
        <fullName evidence="2">5'-methylthioadenosine nucleosidase</fullName>
    </submittedName>
</protein>
<organism evidence="2 3">
    <name type="scientific">Lysinibacillus capsici</name>
    <dbReference type="NCBI Taxonomy" id="2115968"/>
    <lineage>
        <taxon>Bacteria</taxon>
        <taxon>Bacillati</taxon>
        <taxon>Bacillota</taxon>
        <taxon>Bacilli</taxon>
        <taxon>Bacillales</taxon>
        <taxon>Bacillaceae</taxon>
        <taxon>Lysinibacillus</taxon>
    </lineage>
</organism>
<keyword evidence="1" id="KW-0472">Membrane</keyword>
<evidence type="ECO:0000313" key="2">
    <source>
        <dbReference type="EMBL" id="WGF40084.1"/>
    </source>
</evidence>
<feature type="transmembrane region" description="Helical" evidence="1">
    <location>
        <begin position="21"/>
        <end position="42"/>
    </location>
</feature>
<evidence type="ECO:0000256" key="1">
    <source>
        <dbReference type="SAM" id="Phobius"/>
    </source>
</evidence>
<dbReference type="EMBL" id="CP122283">
    <property type="protein sequence ID" value="WGF40084.1"/>
    <property type="molecule type" value="Genomic_DNA"/>
</dbReference>
<dbReference type="RefSeq" id="WP_026023469.1">
    <property type="nucleotide sequence ID" value="NZ_CANLUV010000001.1"/>
</dbReference>
<name>A0ABY8KPJ8_9BACI</name>
<proteinExistence type="predicted"/>
<sequence length="51" mass="5625">MIQKTNATLTLINLFIIEWEAFMMLFLTAGVVIITTLIGTLISAELSESAH</sequence>
<gene>
    <name evidence="2" type="ORF">QBO96_07395</name>
</gene>
<keyword evidence="3" id="KW-1185">Reference proteome</keyword>
<accession>A0ABY8KPJ8</accession>